<feature type="coiled-coil region" evidence="1">
    <location>
        <begin position="47"/>
        <end position="81"/>
    </location>
</feature>
<evidence type="ECO:0000313" key="3">
    <source>
        <dbReference type="EMBL" id="VVA93732.1"/>
    </source>
</evidence>
<evidence type="ECO:0000313" key="4">
    <source>
        <dbReference type="Proteomes" id="UP000489600"/>
    </source>
</evidence>
<keyword evidence="4" id="KW-1185">Reference proteome</keyword>
<feature type="region of interest" description="Disordered" evidence="2">
    <location>
        <begin position="125"/>
        <end position="159"/>
    </location>
</feature>
<keyword evidence="1" id="KW-0175">Coiled coil</keyword>
<comment type="caution">
    <text evidence="3">The sequence shown here is derived from an EMBL/GenBank/DDBJ whole genome shotgun (WGS) entry which is preliminary data.</text>
</comment>
<dbReference type="AlphaFoldDB" id="A0A565AWK0"/>
<reference evidence="3" key="1">
    <citation type="submission" date="2019-07" db="EMBL/GenBank/DDBJ databases">
        <authorList>
            <person name="Dittberner H."/>
        </authorList>
    </citation>
    <scope>NUCLEOTIDE SEQUENCE [LARGE SCALE GENOMIC DNA]</scope>
</reference>
<evidence type="ECO:0000256" key="1">
    <source>
        <dbReference type="SAM" id="Coils"/>
    </source>
</evidence>
<sequence>MEILIIEKYERRSGGLLKKLEEYPSVKKETKKVPGLEKKVMTQITLMDDLSKKAEEERQRAEFAEEELERVKTEKESLQSFHNQETALLRSSRRHEVVQIIASSDVSDDRFKELDENFERFEKDFDALDVEEDTEGDFKMTPPPWMSLNPPQCETAAASVNPPQPEIVASFDQNGTLMSVEDQKRDRLLLVDDLGVEAQA</sequence>
<dbReference type="EMBL" id="CABITT030000002">
    <property type="protein sequence ID" value="VVA93732.1"/>
    <property type="molecule type" value="Genomic_DNA"/>
</dbReference>
<name>A0A565AWK0_9BRAS</name>
<dbReference type="Proteomes" id="UP000489600">
    <property type="component" value="Unassembled WGS sequence"/>
</dbReference>
<evidence type="ECO:0000256" key="2">
    <source>
        <dbReference type="SAM" id="MobiDB-lite"/>
    </source>
</evidence>
<gene>
    <name evidence="3" type="ORF">ANE_LOCUS4177</name>
</gene>
<protein>
    <submittedName>
        <fullName evidence="3">Uncharacterized protein</fullName>
    </submittedName>
</protein>
<accession>A0A565AWK0</accession>
<proteinExistence type="predicted"/>
<organism evidence="3 4">
    <name type="scientific">Arabis nemorensis</name>
    <dbReference type="NCBI Taxonomy" id="586526"/>
    <lineage>
        <taxon>Eukaryota</taxon>
        <taxon>Viridiplantae</taxon>
        <taxon>Streptophyta</taxon>
        <taxon>Embryophyta</taxon>
        <taxon>Tracheophyta</taxon>
        <taxon>Spermatophyta</taxon>
        <taxon>Magnoliopsida</taxon>
        <taxon>eudicotyledons</taxon>
        <taxon>Gunneridae</taxon>
        <taxon>Pentapetalae</taxon>
        <taxon>rosids</taxon>
        <taxon>malvids</taxon>
        <taxon>Brassicales</taxon>
        <taxon>Brassicaceae</taxon>
        <taxon>Arabideae</taxon>
        <taxon>Arabis</taxon>
    </lineage>
</organism>